<dbReference type="InterPro" id="IPR050179">
    <property type="entry name" value="Trans_hexapeptide_repeat"/>
</dbReference>
<reference evidence="2 3" key="1">
    <citation type="submission" date="2020-04" db="EMBL/GenBank/DDBJ databases">
        <authorList>
            <consortium name="Desulfovibrio sp. FSS-1 genome sequencing consortium"/>
            <person name="Shimoshige H."/>
            <person name="Kobayashi H."/>
            <person name="Maekawa T."/>
        </authorList>
    </citation>
    <scope>NUCLEOTIDE SEQUENCE [LARGE SCALE GENOMIC DNA]</scope>
    <source>
        <strain evidence="2 3">SIID29052-01</strain>
    </source>
</reference>
<evidence type="ECO:0000313" key="2">
    <source>
        <dbReference type="EMBL" id="GFK93060.1"/>
    </source>
</evidence>
<comment type="caution">
    <text evidence="2">The sequence shown here is derived from an EMBL/GenBank/DDBJ whole genome shotgun (WGS) entry which is preliminary data.</text>
</comment>
<dbReference type="RefSeq" id="WP_173081727.1">
    <property type="nucleotide sequence ID" value="NZ_BLTE01000003.1"/>
</dbReference>
<keyword evidence="3" id="KW-1185">Reference proteome</keyword>
<reference evidence="2 3" key="2">
    <citation type="submission" date="2020-05" db="EMBL/GenBank/DDBJ databases">
        <title>Draft genome sequence of Desulfovibrio sp. strainFSS-1.</title>
        <authorList>
            <person name="Shimoshige H."/>
            <person name="Kobayashi H."/>
            <person name="Maekawa T."/>
        </authorList>
    </citation>
    <scope>NUCLEOTIDE SEQUENCE [LARGE SCALE GENOMIC DNA]</scope>
    <source>
        <strain evidence="2 3">SIID29052-01</strain>
    </source>
</reference>
<dbReference type="PANTHER" id="PTHR43300">
    <property type="entry name" value="ACETYLTRANSFERASE"/>
    <property type="match status" value="1"/>
</dbReference>
<dbReference type="InterPro" id="IPR011004">
    <property type="entry name" value="Trimer_LpxA-like_sf"/>
</dbReference>
<evidence type="ECO:0000256" key="1">
    <source>
        <dbReference type="ARBA" id="ARBA00007274"/>
    </source>
</evidence>
<dbReference type="Gene3D" id="2.160.10.10">
    <property type="entry name" value="Hexapeptide repeat proteins"/>
    <property type="match status" value="1"/>
</dbReference>
<organism evidence="2 3">
    <name type="scientific">Fundidesulfovibrio magnetotacticus</name>
    <dbReference type="NCBI Taxonomy" id="2730080"/>
    <lineage>
        <taxon>Bacteria</taxon>
        <taxon>Pseudomonadati</taxon>
        <taxon>Thermodesulfobacteriota</taxon>
        <taxon>Desulfovibrionia</taxon>
        <taxon>Desulfovibrionales</taxon>
        <taxon>Desulfovibrionaceae</taxon>
        <taxon>Fundidesulfovibrio</taxon>
    </lineage>
</organism>
<dbReference type="CDD" id="cd03349">
    <property type="entry name" value="LbH_XAT"/>
    <property type="match status" value="1"/>
</dbReference>
<dbReference type="Pfam" id="PF00132">
    <property type="entry name" value="Hexapep"/>
    <property type="match status" value="1"/>
</dbReference>
<dbReference type="EMBL" id="BLTE01000003">
    <property type="protein sequence ID" value="GFK93060.1"/>
    <property type="molecule type" value="Genomic_DNA"/>
</dbReference>
<dbReference type="GO" id="GO:0016746">
    <property type="term" value="F:acyltransferase activity"/>
    <property type="evidence" value="ECO:0007669"/>
    <property type="project" value="UniProtKB-KW"/>
</dbReference>
<accession>A0A6V8LQ11</accession>
<gene>
    <name evidence="2" type="primary">vatD</name>
    <name evidence="2" type="ORF">NNJEOMEG_00889</name>
</gene>
<sequence length="217" mass="23688">MPHVLPGFPDPGLVHPVSGAHNLVYLRNVVTRPTIEVGDYAYFDCTGAPGERPEDFETNNVLYHFDFLGDRLVIGAFAAIASRVRFLMHGGVHAMDGLSTYPFGIFPGWGRPLPQDARPLRDTVVGCDAWIGYGSVILPGRRIGHGAVVGAGSVVTRDVEPYCIVGGNPARVIRRRFDVATVERLLELAWWSWPAGRIARSLDAIERGDVEALADTQ</sequence>
<name>A0A6V8LQ11_9BACT</name>
<dbReference type="EC" id="2.3.1.-" evidence="2"/>
<dbReference type="InterPro" id="IPR001451">
    <property type="entry name" value="Hexapep"/>
</dbReference>
<comment type="similarity">
    <text evidence="1">Belongs to the transferase hexapeptide repeat family.</text>
</comment>
<protein>
    <submittedName>
        <fullName evidence="2">Streptogramin A acetyltransferase</fullName>
        <ecNumber evidence="2">2.3.1.-</ecNumber>
    </submittedName>
</protein>
<proteinExistence type="inferred from homology"/>
<dbReference type="AlphaFoldDB" id="A0A6V8LQ11"/>
<evidence type="ECO:0000313" key="3">
    <source>
        <dbReference type="Proteomes" id="UP000494245"/>
    </source>
</evidence>
<dbReference type="PANTHER" id="PTHR43300:SF11">
    <property type="entry name" value="ACETYLTRANSFERASE RV3034C-RELATED"/>
    <property type="match status" value="1"/>
</dbReference>
<keyword evidence="2" id="KW-0808">Transferase</keyword>
<dbReference type="SUPFAM" id="SSF51161">
    <property type="entry name" value="Trimeric LpxA-like enzymes"/>
    <property type="match status" value="1"/>
</dbReference>
<keyword evidence="2" id="KW-0012">Acyltransferase</keyword>
<dbReference type="Proteomes" id="UP000494245">
    <property type="component" value="Unassembled WGS sequence"/>
</dbReference>